<name>A0ABR0B7F7_9CRUS</name>
<organism evidence="1 2">
    <name type="scientific">Daphnia magna</name>
    <dbReference type="NCBI Taxonomy" id="35525"/>
    <lineage>
        <taxon>Eukaryota</taxon>
        <taxon>Metazoa</taxon>
        <taxon>Ecdysozoa</taxon>
        <taxon>Arthropoda</taxon>
        <taxon>Crustacea</taxon>
        <taxon>Branchiopoda</taxon>
        <taxon>Diplostraca</taxon>
        <taxon>Cladocera</taxon>
        <taxon>Anomopoda</taxon>
        <taxon>Daphniidae</taxon>
        <taxon>Daphnia</taxon>
    </lineage>
</organism>
<protein>
    <submittedName>
        <fullName evidence="1">Uncharacterized protein</fullName>
    </submittedName>
</protein>
<keyword evidence="2" id="KW-1185">Reference proteome</keyword>
<sequence>MTFGLQIYEAISHAFLHCTFRNTSFFIFLFLHDSLKDKNYDFFVLKQQHLRQYLVYAIIV</sequence>
<evidence type="ECO:0000313" key="1">
    <source>
        <dbReference type="EMBL" id="KAK4037609.1"/>
    </source>
</evidence>
<proteinExistence type="predicted"/>
<evidence type="ECO:0000313" key="2">
    <source>
        <dbReference type="Proteomes" id="UP001234178"/>
    </source>
</evidence>
<comment type="caution">
    <text evidence="1">The sequence shown here is derived from an EMBL/GenBank/DDBJ whole genome shotgun (WGS) entry which is preliminary data.</text>
</comment>
<dbReference type="Proteomes" id="UP001234178">
    <property type="component" value="Unassembled WGS sequence"/>
</dbReference>
<reference evidence="1 2" key="1">
    <citation type="journal article" date="2023" name="Nucleic Acids Res.">
        <title>The hologenome of Daphnia magna reveals possible DNA methylation and microbiome-mediated evolution of the host genome.</title>
        <authorList>
            <person name="Chaturvedi A."/>
            <person name="Li X."/>
            <person name="Dhandapani V."/>
            <person name="Marshall H."/>
            <person name="Kissane S."/>
            <person name="Cuenca-Cambronero M."/>
            <person name="Asole G."/>
            <person name="Calvet F."/>
            <person name="Ruiz-Romero M."/>
            <person name="Marangio P."/>
            <person name="Guigo R."/>
            <person name="Rago D."/>
            <person name="Mirbahai L."/>
            <person name="Eastwood N."/>
            <person name="Colbourne J.K."/>
            <person name="Zhou J."/>
            <person name="Mallon E."/>
            <person name="Orsini L."/>
        </authorList>
    </citation>
    <scope>NUCLEOTIDE SEQUENCE [LARGE SCALE GENOMIC DNA]</scope>
    <source>
        <strain evidence="1">LRV0_1</strain>
    </source>
</reference>
<dbReference type="EMBL" id="JAOYFB010000040">
    <property type="protein sequence ID" value="KAK4037609.1"/>
    <property type="molecule type" value="Genomic_DNA"/>
</dbReference>
<accession>A0ABR0B7F7</accession>
<gene>
    <name evidence="1" type="ORF">OUZ56_029640</name>
</gene>